<reference evidence="6 7" key="1">
    <citation type="submission" date="2020-08" db="EMBL/GenBank/DDBJ databases">
        <title>Genomic Encyclopedia of Type Strains, Phase III (KMG-III): the genomes of soil and plant-associated and newly described type strains.</title>
        <authorList>
            <person name="Whitman W."/>
        </authorList>
    </citation>
    <scope>NUCLEOTIDE SEQUENCE [LARGE SCALE GENOMIC DNA]</scope>
    <source>
        <strain evidence="6 7">CECT 3266</strain>
    </source>
</reference>
<keyword evidence="3 4" id="KW-0067">ATP-binding</keyword>
<protein>
    <submittedName>
        <fullName evidence="6">Biotin carboxylase</fullName>
    </submittedName>
</protein>
<dbReference type="RefSeq" id="WP_184345816.1">
    <property type="nucleotide sequence ID" value="NZ_JACHJH010000001.1"/>
</dbReference>
<keyword evidence="2 4" id="KW-0547">Nucleotide-binding</keyword>
<dbReference type="InterPro" id="IPR052032">
    <property type="entry name" value="ATP-dep_AA_Ligase"/>
</dbReference>
<dbReference type="PROSITE" id="PS50975">
    <property type="entry name" value="ATP_GRASP"/>
    <property type="match status" value="1"/>
</dbReference>
<keyword evidence="1" id="KW-0436">Ligase</keyword>
<dbReference type="PANTHER" id="PTHR43585">
    <property type="entry name" value="FUMIPYRROLE BIOSYNTHESIS PROTEIN C"/>
    <property type="match status" value="1"/>
</dbReference>
<evidence type="ECO:0000313" key="6">
    <source>
        <dbReference type="EMBL" id="MBB4891180.1"/>
    </source>
</evidence>
<dbReference type="Proteomes" id="UP000556084">
    <property type="component" value="Unassembled WGS sequence"/>
</dbReference>
<keyword evidence="7" id="KW-1185">Reference proteome</keyword>
<proteinExistence type="predicted"/>
<evidence type="ECO:0000313" key="7">
    <source>
        <dbReference type="Proteomes" id="UP000556084"/>
    </source>
</evidence>
<dbReference type="SUPFAM" id="SSF56059">
    <property type="entry name" value="Glutathione synthetase ATP-binding domain-like"/>
    <property type="match status" value="1"/>
</dbReference>
<feature type="domain" description="ATP-grasp" evidence="5">
    <location>
        <begin position="120"/>
        <end position="321"/>
    </location>
</feature>
<dbReference type="PANTHER" id="PTHR43585:SF2">
    <property type="entry name" value="ATP-GRASP ENZYME FSQD"/>
    <property type="match status" value="1"/>
</dbReference>
<evidence type="ECO:0000256" key="4">
    <source>
        <dbReference type="PROSITE-ProRule" id="PRU00409"/>
    </source>
</evidence>
<accession>A0A7W7LJ52</accession>
<dbReference type="EMBL" id="JACHJH010000001">
    <property type="protein sequence ID" value="MBB4891180.1"/>
    <property type="molecule type" value="Genomic_DNA"/>
</dbReference>
<dbReference type="GO" id="GO:0005524">
    <property type="term" value="F:ATP binding"/>
    <property type="evidence" value="ECO:0007669"/>
    <property type="project" value="UniProtKB-UniRule"/>
</dbReference>
<dbReference type="InterPro" id="IPR011761">
    <property type="entry name" value="ATP-grasp"/>
</dbReference>
<dbReference type="Pfam" id="PF13535">
    <property type="entry name" value="ATP-grasp_4"/>
    <property type="match status" value="1"/>
</dbReference>
<evidence type="ECO:0000256" key="1">
    <source>
        <dbReference type="ARBA" id="ARBA00022598"/>
    </source>
</evidence>
<dbReference type="AlphaFoldDB" id="A0A7W7LJ52"/>
<evidence type="ECO:0000256" key="3">
    <source>
        <dbReference type="ARBA" id="ARBA00022840"/>
    </source>
</evidence>
<dbReference type="Gene3D" id="3.30.470.20">
    <property type="entry name" value="ATP-grasp fold, B domain"/>
    <property type="match status" value="1"/>
</dbReference>
<sequence length="422" mass="46615">MQRYVILVDPYAGAAEFANAFRDRGVEPVAVLSTPGPLNSYRRTWTPEKFHQVHCYAGDSEDGRNFDDLVATVRGYDPVAVVPGNESAVMLVDRLIAALAPGTENALELSEARRDKWAMAQALEAGGVPPLRQIATGDMDEAAAWIVRNGLEGRPLVLKPCRSGGTDDVHKVAEGEDWRPYFKRLLGSVNRFDLTNDLVLIQEFAEGAEYVVDTYSVDGRFGLVTVSRYSKWAKGDRIGVYDCLDYLQPDDPLVAVLGDYTRRVAEAVGVRNGPTHTEVILTSDGPRLIEIAARLVGSCLNYSARLATGDCHIDRTVRHCLDGPGTFTEGYRILRPVRVVWLTSPREGILRNAEVFNAVQDLPSFQRMALPYANGEQVPVTEDLFTSLGWVILAADDQAALDTDTRRVKEIQGRVIVEPVRR</sequence>
<dbReference type="GO" id="GO:0046872">
    <property type="term" value="F:metal ion binding"/>
    <property type="evidence" value="ECO:0007669"/>
    <property type="project" value="InterPro"/>
</dbReference>
<evidence type="ECO:0000256" key="2">
    <source>
        <dbReference type="ARBA" id="ARBA00022741"/>
    </source>
</evidence>
<dbReference type="NCBIfam" id="NF005543">
    <property type="entry name" value="PRK07206.1"/>
    <property type="match status" value="1"/>
</dbReference>
<evidence type="ECO:0000259" key="5">
    <source>
        <dbReference type="PROSITE" id="PS50975"/>
    </source>
</evidence>
<comment type="caution">
    <text evidence="6">The sequence shown here is derived from an EMBL/GenBank/DDBJ whole genome shotgun (WGS) entry which is preliminary data.</text>
</comment>
<organism evidence="6 7">
    <name type="scientific">Streptomyces olivoverticillatus</name>
    <dbReference type="NCBI Taxonomy" id="66427"/>
    <lineage>
        <taxon>Bacteria</taxon>
        <taxon>Bacillati</taxon>
        <taxon>Actinomycetota</taxon>
        <taxon>Actinomycetes</taxon>
        <taxon>Kitasatosporales</taxon>
        <taxon>Streptomycetaceae</taxon>
        <taxon>Streptomyces</taxon>
    </lineage>
</organism>
<name>A0A7W7LJ52_9ACTN</name>
<gene>
    <name evidence="6" type="ORF">FHS39_000180</name>
</gene>
<dbReference type="GO" id="GO:0016874">
    <property type="term" value="F:ligase activity"/>
    <property type="evidence" value="ECO:0007669"/>
    <property type="project" value="UniProtKB-KW"/>
</dbReference>